<dbReference type="RefSeq" id="WP_253620099.1">
    <property type="nucleotide sequence ID" value="NZ_JAMZDE010000008.1"/>
</dbReference>
<gene>
    <name evidence="3" type="ORF">NJR55_11665</name>
</gene>
<evidence type="ECO:0000313" key="4">
    <source>
        <dbReference type="Proteomes" id="UP001139474"/>
    </source>
</evidence>
<protein>
    <submittedName>
        <fullName evidence="3">Alpha/beta hydrolase</fullName>
    </submittedName>
</protein>
<reference evidence="3" key="1">
    <citation type="submission" date="2022-06" db="EMBL/GenBank/DDBJ databases">
        <title>Idiomarina rhizosphaerae M1R2S28.</title>
        <authorList>
            <person name="Sun J.-Q."/>
            <person name="Li L.-F."/>
        </authorList>
    </citation>
    <scope>NUCLEOTIDE SEQUENCE</scope>
    <source>
        <strain evidence="3">M1R2S28</strain>
    </source>
</reference>
<evidence type="ECO:0000313" key="3">
    <source>
        <dbReference type="EMBL" id="MCP1340245.1"/>
    </source>
</evidence>
<name>A0A9X2JTT7_9GAMM</name>
<dbReference type="PANTHER" id="PTHR43798:SF33">
    <property type="entry name" value="HYDROLASE, PUTATIVE (AFU_ORTHOLOGUE AFUA_2G14860)-RELATED"/>
    <property type="match status" value="1"/>
</dbReference>
<comment type="caution">
    <text evidence="3">The sequence shown here is derived from an EMBL/GenBank/DDBJ whole genome shotgun (WGS) entry which is preliminary data.</text>
</comment>
<dbReference type="AlphaFoldDB" id="A0A9X2JTT7"/>
<dbReference type="Proteomes" id="UP001139474">
    <property type="component" value="Unassembled WGS sequence"/>
</dbReference>
<dbReference type="InterPro" id="IPR050266">
    <property type="entry name" value="AB_hydrolase_sf"/>
</dbReference>
<evidence type="ECO:0000256" key="1">
    <source>
        <dbReference type="SAM" id="SignalP"/>
    </source>
</evidence>
<feature type="chain" id="PRO_5040777633" evidence="1">
    <location>
        <begin position="20"/>
        <end position="268"/>
    </location>
</feature>
<dbReference type="EMBL" id="JAMZDE010000008">
    <property type="protein sequence ID" value="MCP1340245.1"/>
    <property type="molecule type" value="Genomic_DNA"/>
</dbReference>
<dbReference type="Gene3D" id="3.40.50.1820">
    <property type="entry name" value="alpha/beta hydrolase"/>
    <property type="match status" value="1"/>
</dbReference>
<dbReference type="InterPro" id="IPR000073">
    <property type="entry name" value="AB_hydrolase_1"/>
</dbReference>
<accession>A0A9X2JTT7</accession>
<feature type="signal peptide" evidence="1">
    <location>
        <begin position="1"/>
        <end position="19"/>
    </location>
</feature>
<dbReference type="GO" id="GO:0016787">
    <property type="term" value="F:hydrolase activity"/>
    <property type="evidence" value="ECO:0007669"/>
    <property type="project" value="UniProtKB-KW"/>
</dbReference>
<keyword evidence="4" id="KW-1185">Reference proteome</keyword>
<sequence>MQKLIGIFLFIFLSAQAGASSMIEVDGGRIEYEIKAGGDTIVLFDAGALSGMAGWDSIWDDLPEEITAIRFSRLGEGNSDPCTGQRSISDYVNEVDQLLTKLNIDRPLVYVSHSLGGITARNFAAKHKGDVAALLMIDPANPRDVDIVKELNPSGGQDEIDAIKKNDYEMGEGKWCFLDVIWDKSKAVGFSDIGDIPVTLIAGVKVAEQPSNAFETARGRELWGQYQSEWVNQFPQGEAVLTENSGHFVQVDEPELVLNELVKLLGKL</sequence>
<keyword evidence="1" id="KW-0732">Signal</keyword>
<keyword evidence="3" id="KW-0378">Hydrolase</keyword>
<feature type="domain" description="AB hydrolase-1" evidence="2">
    <location>
        <begin position="47"/>
        <end position="258"/>
    </location>
</feature>
<dbReference type="PANTHER" id="PTHR43798">
    <property type="entry name" value="MONOACYLGLYCEROL LIPASE"/>
    <property type="match status" value="1"/>
</dbReference>
<evidence type="ECO:0000259" key="2">
    <source>
        <dbReference type="Pfam" id="PF12697"/>
    </source>
</evidence>
<organism evidence="3 4">
    <name type="scientific">Idiomarina rhizosphaerae</name>
    <dbReference type="NCBI Taxonomy" id="2961572"/>
    <lineage>
        <taxon>Bacteria</taxon>
        <taxon>Pseudomonadati</taxon>
        <taxon>Pseudomonadota</taxon>
        <taxon>Gammaproteobacteria</taxon>
        <taxon>Alteromonadales</taxon>
        <taxon>Idiomarinaceae</taxon>
        <taxon>Idiomarina</taxon>
    </lineage>
</organism>
<dbReference type="GO" id="GO:0016020">
    <property type="term" value="C:membrane"/>
    <property type="evidence" value="ECO:0007669"/>
    <property type="project" value="TreeGrafter"/>
</dbReference>
<proteinExistence type="predicted"/>
<dbReference type="SUPFAM" id="SSF53474">
    <property type="entry name" value="alpha/beta-Hydrolases"/>
    <property type="match status" value="1"/>
</dbReference>
<dbReference type="InterPro" id="IPR029058">
    <property type="entry name" value="AB_hydrolase_fold"/>
</dbReference>
<dbReference type="Pfam" id="PF12697">
    <property type="entry name" value="Abhydrolase_6"/>
    <property type="match status" value="1"/>
</dbReference>